<gene>
    <name evidence="3" type="ORF">Rleg9DRAFT_1068</name>
    <name evidence="4" type="ORF">Rleg9DRAFT_7308</name>
</gene>
<keyword evidence="1" id="KW-0443">Lipid metabolism</keyword>
<sequence>MTESVSLGLLACTAQTAGMEAQADEAERYPLGLCLSGGGYRAMLFHAGSLARLNDAGLLSCIDMISSVSGGSMASGLLAYVWQKLKFEDGVATNFREEYLSRILSFSQIFADAPSIAKGIFNPFSSAAEEAVKVFEARLLDGSNIWLKSLPQKPWFVFCSSNLSTGSLFRMSNRYVADYRVGYAPKADLPLATAIAASAAFPPVLSPLRIDLSKFEWKSGKIDTSIGDPVPPGRAVLTDGGVYDNHGIEPTLKRCDCVLVSDAGAPWEYSGKSFWNYISQLRRVLDTTDNQVRSLRRRTLVDIFTASKKADEMGLDAATRRVLNARTRGVYWSISSGGQDLSNYASFQMPSSSIKPAGIGTYLHFLGTAETEHLINWGYYVCDSRMRQYYPDSISAVGGPPIASGTVKPSRVAKISKAIFDLVR</sequence>
<evidence type="ECO:0000259" key="2">
    <source>
        <dbReference type="Pfam" id="PF01734"/>
    </source>
</evidence>
<dbReference type="Pfam" id="PF01734">
    <property type="entry name" value="Patatin"/>
    <property type="match status" value="1"/>
</dbReference>
<dbReference type="GO" id="GO:0046475">
    <property type="term" value="P:glycerophospholipid catabolic process"/>
    <property type="evidence" value="ECO:0007669"/>
    <property type="project" value="TreeGrafter"/>
</dbReference>
<dbReference type="Proteomes" id="UP000005092">
    <property type="component" value="Unassembled WGS sequence"/>
</dbReference>
<dbReference type="SUPFAM" id="SSF52151">
    <property type="entry name" value="FabD/lysophospholipase-like"/>
    <property type="match status" value="1"/>
</dbReference>
<organism evidence="3">
    <name type="scientific">Rhizobium leguminosarum bv. trifolii WSM597</name>
    <dbReference type="NCBI Taxonomy" id="754764"/>
    <lineage>
        <taxon>Bacteria</taxon>
        <taxon>Pseudomonadati</taxon>
        <taxon>Pseudomonadota</taxon>
        <taxon>Alphaproteobacteria</taxon>
        <taxon>Hyphomicrobiales</taxon>
        <taxon>Rhizobiaceae</taxon>
        <taxon>Rhizobium/Agrobacterium group</taxon>
        <taxon>Rhizobium</taxon>
    </lineage>
</organism>
<proteinExistence type="predicted"/>
<protein>
    <submittedName>
        <fullName evidence="3">Putative esterase of the alpha-beta hydrolase superfamily</fullName>
    </submittedName>
</protein>
<evidence type="ECO:0000313" key="4">
    <source>
        <dbReference type="EMBL" id="EJB08267.1"/>
    </source>
</evidence>
<dbReference type="Gene3D" id="3.40.1090.10">
    <property type="entry name" value="Cytosolic phospholipase A2 catalytic domain"/>
    <property type="match status" value="2"/>
</dbReference>
<dbReference type="HOGENOM" id="CLU_046839_1_0_5"/>
<feature type="domain" description="PNPLA" evidence="2">
    <location>
        <begin position="33"/>
        <end position="250"/>
    </location>
</feature>
<evidence type="ECO:0000256" key="1">
    <source>
        <dbReference type="ARBA" id="ARBA00023098"/>
    </source>
</evidence>
<accession>J0GXB2</accession>
<dbReference type="GO" id="GO:0005829">
    <property type="term" value="C:cytosol"/>
    <property type="evidence" value="ECO:0007669"/>
    <property type="project" value="TreeGrafter"/>
</dbReference>
<dbReference type="InterPro" id="IPR002641">
    <property type="entry name" value="PNPLA_dom"/>
</dbReference>
<dbReference type="InterPro" id="IPR016035">
    <property type="entry name" value="Acyl_Trfase/lysoPLipase"/>
</dbReference>
<dbReference type="PANTHER" id="PTHR10728">
    <property type="entry name" value="CYTOSOLIC PHOSPHOLIPASE A2"/>
    <property type="match status" value="1"/>
</dbReference>
<dbReference type="GO" id="GO:0004623">
    <property type="term" value="F:phospholipase A2 activity"/>
    <property type="evidence" value="ECO:0007669"/>
    <property type="project" value="TreeGrafter"/>
</dbReference>
<dbReference type="RefSeq" id="WP_003585913.1">
    <property type="nucleotide sequence ID" value="NZ_JH719381.1"/>
</dbReference>
<dbReference type="EMBL" id="JH719381">
    <property type="protein sequence ID" value="EJB08267.1"/>
    <property type="molecule type" value="Genomic_DNA"/>
</dbReference>
<dbReference type="PANTHER" id="PTHR10728:SF40">
    <property type="entry name" value="PATATIN FAMILY PROTEIN"/>
    <property type="match status" value="1"/>
</dbReference>
<name>J0GXB2_RHILT</name>
<dbReference type="AlphaFoldDB" id="J0GXB2"/>
<keyword evidence="3" id="KW-0378">Hydrolase</keyword>
<reference evidence="3" key="1">
    <citation type="submission" date="2012-02" db="EMBL/GenBank/DDBJ databases">
        <title>Improved High-Quality Draft Sequence of Rhizobium leguminosarum bv. trifolii WSM597.</title>
        <authorList>
            <consortium name="US DOE Joint Genome Institute"/>
            <person name="Lucas S."/>
            <person name="Han J."/>
            <person name="Lapidus A."/>
            <person name="Cheng J.-F."/>
            <person name="Goodwin L."/>
            <person name="Pitluck S."/>
            <person name="Peters L."/>
            <person name="Ovchinnikova G."/>
            <person name="Held B."/>
            <person name="Detter J.C."/>
            <person name="Han C."/>
            <person name="Tapia R."/>
            <person name="Land M."/>
            <person name="Hauser L."/>
            <person name="Kyrpides N."/>
            <person name="Ivanova N."/>
            <person name="Pagani I."/>
            <person name="Brau L."/>
            <person name="Yates R."/>
            <person name="O'Hara G."/>
            <person name="Rui T."/>
            <person name="Howieson J."/>
            <person name="Reeve W."/>
            <person name="Woyke T."/>
        </authorList>
    </citation>
    <scope>NUCLEOTIDE SEQUENCE [LARGE SCALE GENOMIC DNA]</scope>
    <source>
        <strain evidence="3">WSM597</strain>
    </source>
</reference>
<evidence type="ECO:0000313" key="3">
    <source>
        <dbReference type="EMBL" id="EJB02280.1"/>
    </source>
</evidence>
<dbReference type="EMBL" id="JH719381">
    <property type="protein sequence ID" value="EJB02280.1"/>
    <property type="molecule type" value="Genomic_DNA"/>
</dbReference>